<sequence>MESNYDIRTLIFRTFMVVAYVCFGSGIFYLLERDEPLREAAKFEEYYNKTMSSILGRSITNSTEMQIIMAEIRRTFLQESYPIEWDFLGGVNITVHAITTIGYGNTVPKTVAGRMFLIIYATIGIPLMAMMLTTLGDKVKHAIRSSLISFERNILKRSRPQNIQRKSLIAVFVITAIFLCSVSAISAKVENWEFSLALYVWFVTFTTIGFGDYVPQGSGKIDPLYTPLELAYALIAFFLGLVLIATILHTLSDWINSKRPPTTDDLKRSLGRMTGSLSTHKEEPSTNIAET</sequence>
<dbReference type="EMBL" id="CACRXK020003682">
    <property type="protein sequence ID" value="CAB3999835.1"/>
    <property type="molecule type" value="Genomic_DNA"/>
</dbReference>
<evidence type="ECO:0000256" key="7">
    <source>
        <dbReference type="ARBA" id="ARBA00023303"/>
    </source>
</evidence>
<evidence type="ECO:0000256" key="6">
    <source>
        <dbReference type="ARBA" id="ARBA00023136"/>
    </source>
</evidence>
<evidence type="ECO:0000256" key="8">
    <source>
        <dbReference type="RuleBase" id="RU003857"/>
    </source>
</evidence>
<keyword evidence="4" id="KW-1133">Transmembrane helix</keyword>
<comment type="similarity">
    <text evidence="8">Belongs to the two pore domain potassium channel (TC 1.A.1.8) family.</text>
</comment>
<proteinExistence type="inferred from homology"/>
<dbReference type="SUPFAM" id="SSF81324">
    <property type="entry name" value="Voltage-gated potassium channels"/>
    <property type="match status" value="2"/>
</dbReference>
<name>A0A7D9I5R0_PARCT</name>
<evidence type="ECO:0000313" key="11">
    <source>
        <dbReference type="Proteomes" id="UP001152795"/>
    </source>
</evidence>
<dbReference type="InterPro" id="IPR003280">
    <property type="entry name" value="2pore_dom_K_chnl"/>
</dbReference>
<dbReference type="Proteomes" id="UP001152795">
    <property type="component" value="Unassembled WGS sequence"/>
</dbReference>
<feature type="domain" description="Potassium channel" evidence="9">
    <location>
        <begin position="171"/>
        <end position="253"/>
    </location>
</feature>
<dbReference type="GO" id="GO:0030322">
    <property type="term" value="P:stabilization of membrane potential"/>
    <property type="evidence" value="ECO:0007669"/>
    <property type="project" value="TreeGrafter"/>
</dbReference>
<evidence type="ECO:0000256" key="1">
    <source>
        <dbReference type="ARBA" id="ARBA00004141"/>
    </source>
</evidence>
<keyword evidence="11" id="KW-1185">Reference proteome</keyword>
<organism evidence="10 11">
    <name type="scientific">Paramuricea clavata</name>
    <name type="common">Red gorgonian</name>
    <name type="synonym">Violescent sea-whip</name>
    <dbReference type="NCBI Taxonomy" id="317549"/>
    <lineage>
        <taxon>Eukaryota</taxon>
        <taxon>Metazoa</taxon>
        <taxon>Cnidaria</taxon>
        <taxon>Anthozoa</taxon>
        <taxon>Octocorallia</taxon>
        <taxon>Malacalcyonacea</taxon>
        <taxon>Plexauridae</taxon>
        <taxon>Paramuricea</taxon>
    </lineage>
</organism>
<comment type="caution">
    <text evidence="10">The sequence shown here is derived from an EMBL/GenBank/DDBJ whole genome shotgun (WGS) entry which is preliminary data.</text>
</comment>
<accession>A0A7D9I5R0</accession>
<evidence type="ECO:0000256" key="3">
    <source>
        <dbReference type="ARBA" id="ARBA00022692"/>
    </source>
</evidence>
<keyword evidence="6" id="KW-0472">Membrane</keyword>
<dbReference type="InterPro" id="IPR013099">
    <property type="entry name" value="K_chnl_dom"/>
</dbReference>
<keyword evidence="5 8" id="KW-0406">Ion transport</keyword>
<keyword evidence="3 8" id="KW-0812">Transmembrane</keyword>
<keyword evidence="2 8" id="KW-0813">Transport</keyword>
<evidence type="ECO:0000256" key="4">
    <source>
        <dbReference type="ARBA" id="ARBA00022989"/>
    </source>
</evidence>
<protein>
    <submittedName>
        <fullName evidence="10">Potassium channel subfamily K member 15-like</fullName>
    </submittedName>
</protein>
<dbReference type="PANTHER" id="PTHR11003:SF345">
    <property type="entry name" value="TWIK FAMILY OF POTASSIUM CHANNELS PROTEIN 18"/>
    <property type="match status" value="1"/>
</dbReference>
<evidence type="ECO:0000256" key="5">
    <source>
        <dbReference type="ARBA" id="ARBA00023065"/>
    </source>
</evidence>
<dbReference type="PRINTS" id="PR01333">
    <property type="entry name" value="2POREKCHANEL"/>
</dbReference>
<evidence type="ECO:0000313" key="10">
    <source>
        <dbReference type="EMBL" id="CAB3999835.1"/>
    </source>
</evidence>
<evidence type="ECO:0000256" key="2">
    <source>
        <dbReference type="ARBA" id="ARBA00022448"/>
    </source>
</evidence>
<dbReference type="GO" id="GO:0022841">
    <property type="term" value="F:potassium ion leak channel activity"/>
    <property type="evidence" value="ECO:0007669"/>
    <property type="project" value="TreeGrafter"/>
</dbReference>
<dbReference type="OrthoDB" id="297496at2759"/>
<dbReference type="Pfam" id="PF07885">
    <property type="entry name" value="Ion_trans_2"/>
    <property type="match status" value="2"/>
</dbReference>
<feature type="domain" description="Potassium channel" evidence="9">
    <location>
        <begin position="76"/>
        <end position="139"/>
    </location>
</feature>
<dbReference type="PANTHER" id="PTHR11003">
    <property type="entry name" value="POTASSIUM CHANNEL, SUBFAMILY K"/>
    <property type="match status" value="1"/>
</dbReference>
<dbReference type="Gene3D" id="1.10.287.70">
    <property type="match status" value="1"/>
</dbReference>
<dbReference type="AlphaFoldDB" id="A0A7D9I5R0"/>
<reference evidence="10" key="1">
    <citation type="submission" date="2020-04" db="EMBL/GenBank/DDBJ databases">
        <authorList>
            <person name="Alioto T."/>
            <person name="Alioto T."/>
            <person name="Gomez Garrido J."/>
        </authorList>
    </citation>
    <scope>NUCLEOTIDE SEQUENCE</scope>
    <source>
        <strain evidence="10">A484AB</strain>
    </source>
</reference>
<comment type="subcellular location">
    <subcellularLocation>
        <location evidence="1">Membrane</location>
        <topology evidence="1">Multi-pass membrane protein</topology>
    </subcellularLocation>
</comment>
<gene>
    <name evidence="10" type="ORF">PACLA_8A061792</name>
</gene>
<evidence type="ECO:0000259" key="9">
    <source>
        <dbReference type="Pfam" id="PF07885"/>
    </source>
</evidence>
<keyword evidence="7 8" id="KW-0407">Ion channel</keyword>
<dbReference type="GO" id="GO:0005886">
    <property type="term" value="C:plasma membrane"/>
    <property type="evidence" value="ECO:0007669"/>
    <property type="project" value="TreeGrafter"/>
</dbReference>
<dbReference type="GO" id="GO:0015271">
    <property type="term" value="F:outward rectifier potassium channel activity"/>
    <property type="evidence" value="ECO:0007669"/>
    <property type="project" value="TreeGrafter"/>
</dbReference>